<comment type="caution">
    <text evidence="3">The sequence shown here is derived from an EMBL/GenBank/DDBJ whole genome shotgun (WGS) entry which is preliminary data.</text>
</comment>
<protein>
    <submittedName>
        <fullName evidence="3">Uncharacterized protein</fullName>
    </submittedName>
</protein>
<organism evidence="3 4">
    <name type="scientific">Candidatus Abyssobacteria bacterium SURF_17</name>
    <dbReference type="NCBI Taxonomy" id="2093361"/>
    <lineage>
        <taxon>Bacteria</taxon>
        <taxon>Pseudomonadati</taxon>
        <taxon>Candidatus Hydrogenedentota</taxon>
        <taxon>Candidatus Abyssobacteria</taxon>
    </lineage>
</organism>
<dbReference type="Gene3D" id="1.25.40.10">
    <property type="entry name" value="Tetratricopeptide repeat domain"/>
    <property type="match status" value="1"/>
</dbReference>
<dbReference type="Proteomes" id="UP000285961">
    <property type="component" value="Unassembled WGS sequence"/>
</dbReference>
<dbReference type="InterPro" id="IPR011990">
    <property type="entry name" value="TPR-like_helical_dom_sf"/>
</dbReference>
<feature type="transmembrane region" description="Helical" evidence="2">
    <location>
        <begin position="84"/>
        <end position="101"/>
    </location>
</feature>
<evidence type="ECO:0000313" key="3">
    <source>
        <dbReference type="EMBL" id="RJP71447.1"/>
    </source>
</evidence>
<reference evidence="3 4" key="1">
    <citation type="journal article" date="2017" name="ISME J.">
        <title>Energy and carbon metabolisms in a deep terrestrial subsurface fluid microbial community.</title>
        <authorList>
            <person name="Momper L."/>
            <person name="Jungbluth S.P."/>
            <person name="Lee M.D."/>
            <person name="Amend J.P."/>
        </authorList>
    </citation>
    <scope>NUCLEOTIDE SEQUENCE [LARGE SCALE GENOMIC DNA]</scope>
    <source>
        <strain evidence="3">SURF_17</strain>
    </source>
</reference>
<evidence type="ECO:0000313" key="4">
    <source>
        <dbReference type="Proteomes" id="UP000285961"/>
    </source>
</evidence>
<sequence>MNRSNYIHDLLKGRAEIVTRYTCLYHPDRAAVAICESCKADICHACASVRRNRLLCARCMGSVDKALGGTGAASAATRLLTHPLVVALVLTALLSGTFISFGRTHRRGLLGAVPQTTAEAEKQHRLAILLYVQKADRIEAYADALHEIGRQDEARIEYERARSAYEKLGPLTVGRWEEHALTLARARILEKMGEEAYARGLYESLAKLPGDDKTYPVIAGFHLARLQEKSELQQALQTYRRLLNDIKFVPDALGRAMDIMARPERAYNYQTRIRHHTRTDFDFESAKAETHLHIGRILLSLSRTNEARYYLSHAMQGAHNTKVAEQAAYELKKLSALEQPKELPEESPEPEERVVITHFD</sequence>
<gene>
    <name evidence="3" type="ORF">C4532_07390</name>
</gene>
<keyword evidence="2" id="KW-0472">Membrane</keyword>
<keyword evidence="2" id="KW-1133">Transmembrane helix</keyword>
<proteinExistence type="predicted"/>
<evidence type="ECO:0000256" key="2">
    <source>
        <dbReference type="SAM" id="Phobius"/>
    </source>
</evidence>
<dbReference type="EMBL" id="QZKI01000059">
    <property type="protein sequence ID" value="RJP71447.1"/>
    <property type="molecule type" value="Genomic_DNA"/>
</dbReference>
<dbReference type="SUPFAM" id="SSF48452">
    <property type="entry name" value="TPR-like"/>
    <property type="match status" value="1"/>
</dbReference>
<evidence type="ECO:0000256" key="1">
    <source>
        <dbReference type="SAM" id="MobiDB-lite"/>
    </source>
</evidence>
<feature type="region of interest" description="Disordered" evidence="1">
    <location>
        <begin position="338"/>
        <end position="360"/>
    </location>
</feature>
<dbReference type="AlphaFoldDB" id="A0A419F166"/>
<accession>A0A419F166</accession>
<keyword evidence="2" id="KW-0812">Transmembrane</keyword>
<name>A0A419F166_9BACT</name>